<dbReference type="STRING" id="436010.A0A166R1A4"/>
<proteinExistence type="predicted"/>
<feature type="compositionally biased region" description="Low complexity" evidence="1">
    <location>
        <begin position="56"/>
        <end position="72"/>
    </location>
</feature>
<protein>
    <recommendedName>
        <fullName evidence="2">SPRY domain-containing protein</fullName>
    </recommendedName>
</protein>
<feature type="compositionally biased region" description="Pro residues" evidence="1">
    <location>
        <begin position="82"/>
        <end position="91"/>
    </location>
</feature>
<feature type="region of interest" description="Disordered" evidence="1">
    <location>
        <begin position="187"/>
        <end position="214"/>
    </location>
</feature>
<dbReference type="SMART" id="SM00449">
    <property type="entry name" value="SPRY"/>
    <property type="match status" value="1"/>
</dbReference>
<dbReference type="InterPro" id="IPR013320">
    <property type="entry name" value="ConA-like_dom_sf"/>
</dbReference>
<feature type="domain" description="SPRY" evidence="2">
    <location>
        <begin position="247"/>
        <end position="394"/>
    </location>
</feature>
<organism evidence="3 4">
    <name type="scientific">Athelia psychrophila</name>
    <dbReference type="NCBI Taxonomy" id="1759441"/>
    <lineage>
        <taxon>Eukaryota</taxon>
        <taxon>Fungi</taxon>
        <taxon>Dikarya</taxon>
        <taxon>Basidiomycota</taxon>
        <taxon>Agaricomycotina</taxon>
        <taxon>Agaricomycetes</taxon>
        <taxon>Agaricomycetidae</taxon>
        <taxon>Atheliales</taxon>
        <taxon>Atheliaceae</taxon>
        <taxon>Athelia</taxon>
    </lineage>
</organism>
<keyword evidence="4" id="KW-1185">Reference proteome</keyword>
<accession>A0A166R1A4</accession>
<reference evidence="3 4" key="1">
    <citation type="journal article" date="2016" name="Mol. Biol. Evol.">
        <title>Comparative Genomics of Early-Diverging Mushroom-Forming Fungi Provides Insights into the Origins of Lignocellulose Decay Capabilities.</title>
        <authorList>
            <person name="Nagy L.G."/>
            <person name="Riley R."/>
            <person name="Tritt A."/>
            <person name="Adam C."/>
            <person name="Daum C."/>
            <person name="Floudas D."/>
            <person name="Sun H."/>
            <person name="Yadav J.S."/>
            <person name="Pangilinan J."/>
            <person name="Larsson K.H."/>
            <person name="Matsuura K."/>
            <person name="Barry K."/>
            <person name="Labutti K."/>
            <person name="Kuo R."/>
            <person name="Ohm R.A."/>
            <person name="Bhattacharya S.S."/>
            <person name="Shirouzu T."/>
            <person name="Yoshinaga Y."/>
            <person name="Martin F.M."/>
            <person name="Grigoriev I.V."/>
            <person name="Hibbett D.S."/>
        </authorList>
    </citation>
    <scope>NUCLEOTIDE SEQUENCE [LARGE SCALE GENOMIC DNA]</scope>
    <source>
        <strain evidence="3 4">CBS 109695</strain>
    </source>
</reference>
<evidence type="ECO:0000313" key="3">
    <source>
        <dbReference type="EMBL" id="KZP27790.1"/>
    </source>
</evidence>
<gene>
    <name evidence="3" type="ORF">FIBSPDRAFT_853321</name>
</gene>
<name>A0A166R1A4_9AGAM</name>
<dbReference type="SUPFAM" id="SSF49899">
    <property type="entry name" value="Concanavalin A-like lectins/glucanases"/>
    <property type="match status" value="1"/>
</dbReference>
<evidence type="ECO:0000259" key="2">
    <source>
        <dbReference type="SMART" id="SM00449"/>
    </source>
</evidence>
<dbReference type="InterPro" id="IPR050618">
    <property type="entry name" value="Ubq-SigPath_Reg"/>
</dbReference>
<sequence length="429" mass="45981">MPLHLPSIFHRDHHDVPSSGSSLPKPPYAPPPGSPPRSPSESQSHYQPPPGSPPHLNSGGLPPAGSPLGHPSTDLQHQTSFRPPPGPPPAQNHPNSNFNRPSSNTSPPKWTSAKVVSDRWGLVSDAPLAEYLAAEKFCASEVNRVSTRHFLEEIWRFEDPHKDPRKLGWGAWGLELAQDEHGERFKGEIKNGPPAENVDGNDRNPFRAHNNHPAPGIASVKTTRDCVSTCLFSTCPILPFHPQGVSQNGVYFEIRNITAMSDAIAIGTVCKPYPWWRFPGWNRLSVGLHLDDGHTFYADPDGGVAPPGSSPLQALIPTNPDHPNEARVRGKTIGCGIDLRTTGVFFTVDGVRLPDAYRGVYPRAETEVNGGGDVYAAVGVSGEASFEVNFGSEPFAWGVANGGGWGVGLGFSVASEVGPASGVPPGYFE</sequence>
<evidence type="ECO:0000256" key="1">
    <source>
        <dbReference type="SAM" id="MobiDB-lite"/>
    </source>
</evidence>
<dbReference type="Pfam" id="PF00622">
    <property type="entry name" value="SPRY"/>
    <property type="match status" value="1"/>
</dbReference>
<dbReference type="InterPro" id="IPR003877">
    <property type="entry name" value="SPRY_dom"/>
</dbReference>
<dbReference type="OrthoDB" id="258495at2759"/>
<feature type="compositionally biased region" description="Polar residues" evidence="1">
    <location>
        <begin position="92"/>
        <end position="109"/>
    </location>
</feature>
<feature type="region of interest" description="Disordered" evidence="1">
    <location>
        <begin position="1"/>
        <end position="111"/>
    </location>
</feature>
<evidence type="ECO:0000313" key="4">
    <source>
        <dbReference type="Proteomes" id="UP000076532"/>
    </source>
</evidence>
<dbReference type="InterPro" id="IPR043136">
    <property type="entry name" value="B30.2/SPRY_sf"/>
</dbReference>
<dbReference type="PANTHER" id="PTHR12864">
    <property type="entry name" value="RAN BINDING PROTEIN 9-RELATED"/>
    <property type="match status" value="1"/>
</dbReference>
<dbReference type="Gene3D" id="2.60.120.920">
    <property type="match status" value="1"/>
</dbReference>
<feature type="compositionally biased region" description="Pro residues" evidence="1">
    <location>
        <begin position="24"/>
        <end position="38"/>
    </location>
</feature>
<dbReference type="Proteomes" id="UP000076532">
    <property type="component" value="Unassembled WGS sequence"/>
</dbReference>
<dbReference type="EMBL" id="KV417507">
    <property type="protein sequence ID" value="KZP27790.1"/>
    <property type="molecule type" value="Genomic_DNA"/>
</dbReference>
<dbReference type="AlphaFoldDB" id="A0A166R1A4"/>